<reference evidence="8 9" key="1">
    <citation type="submission" date="2017-09" db="EMBL/GenBank/DDBJ databases">
        <authorList>
            <person name="Ehlers B."/>
            <person name="Leendertz F.H."/>
        </authorList>
    </citation>
    <scope>NUCLEOTIDE SEQUENCE [LARGE SCALE GENOMIC DNA]</scope>
    <source>
        <strain evidence="8 9">DSM 16848</strain>
    </source>
</reference>
<dbReference type="EMBL" id="OCNF01000032">
    <property type="protein sequence ID" value="SOD72839.1"/>
    <property type="molecule type" value="Genomic_DNA"/>
</dbReference>
<evidence type="ECO:0000256" key="1">
    <source>
        <dbReference type="ARBA" id="ARBA00022676"/>
    </source>
</evidence>
<dbReference type="OrthoDB" id="209085at2"/>
<evidence type="ECO:0000313" key="8">
    <source>
        <dbReference type="EMBL" id="SOD72839.1"/>
    </source>
</evidence>
<dbReference type="AlphaFoldDB" id="A0A286EPV3"/>
<keyword evidence="9" id="KW-1185">Reference proteome</keyword>
<evidence type="ECO:0000256" key="4">
    <source>
        <dbReference type="ARBA" id="ARBA00024346"/>
    </source>
</evidence>
<evidence type="ECO:0000256" key="7">
    <source>
        <dbReference type="ARBA" id="ARBA00048472"/>
    </source>
</evidence>
<name>A0A286EPV3_9NEIS</name>
<accession>A0A286EPV3</accession>
<gene>
    <name evidence="8" type="ORF">SAMN02746062_02239</name>
</gene>
<proteinExistence type="inferred from homology"/>
<dbReference type="InterPro" id="IPR016633">
    <property type="entry name" value="EarP"/>
</dbReference>
<evidence type="ECO:0000256" key="6">
    <source>
        <dbReference type="ARBA" id="ARBA00030025"/>
    </source>
</evidence>
<evidence type="ECO:0000313" key="9">
    <source>
        <dbReference type="Proteomes" id="UP000219669"/>
    </source>
</evidence>
<sequence>MKTVWLFCTVIDNFGDIGVAWRLARELRSRLNVKVFLFLDNWDALMQLAPNFADERDVVVKRWREHEWADCDHVPLPDLTIETFACGLPESVLLKIKKNQSLWLNWEYLSAEDWAVKTHAMPSLQGDGYPKYFWQMGFVPESGGLIRERDFRLPEKTFPKENNALNVLIFGYRSAIWADILRAWQTLGWCVNVDLAGGQVAASLRESGFLPEKGAECVSGSLKIRQIDFVPQADFDDLLARYDWLFVRGEDSFVRAQFSGKPLFWHIYPQDELAHLDKLDAFWQTVFGDNHTVWQQAYQSLSRELNGDFRLPENERLAHWQTLRQHENEWRQSAQSWQQNLFNQKDALSRLADWLAQK</sequence>
<organism evidence="8 9">
    <name type="scientific">Alysiella filiformis DSM 16848</name>
    <dbReference type="NCBI Taxonomy" id="1120981"/>
    <lineage>
        <taxon>Bacteria</taxon>
        <taxon>Pseudomonadati</taxon>
        <taxon>Pseudomonadota</taxon>
        <taxon>Betaproteobacteria</taxon>
        <taxon>Neisseriales</taxon>
        <taxon>Neisseriaceae</taxon>
        <taxon>Alysiella</taxon>
    </lineage>
</organism>
<dbReference type="GO" id="GO:0106361">
    <property type="term" value="F:protein-arginine rhamnosyltransferase activity"/>
    <property type="evidence" value="ECO:0007669"/>
    <property type="project" value="InterPro"/>
</dbReference>
<dbReference type="Pfam" id="PF10093">
    <property type="entry name" value="EarP"/>
    <property type="match status" value="1"/>
</dbReference>
<comment type="catalytic activity">
    <reaction evidence="7">
        <text>dTDP-beta-L-rhamnose + L-arginyl-[protein] = N(omega)-(alpha-L-rhamnosyl)-L-arginyl-[protein] + dTDP + H(+)</text>
        <dbReference type="Rhea" id="RHEA:66692"/>
        <dbReference type="Rhea" id="RHEA-COMP:10532"/>
        <dbReference type="Rhea" id="RHEA-COMP:17096"/>
        <dbReference type="ChEBI" id="CHEBI:15378"/>
        <dbReference type="ChEBI" id="CHEBI:29965"/>
        <dbReference type="ChEBI" id="CHEBI:57510"/>
        <dbReference type="ChEBI" id="CHEBI:58369"/>
        <dbReference type="ChEBI" id="CHEBI:167445"/>
    </reaction>
    <physiologicalReaction direction="left-to-right" evidence="7">
        <dbReference type="Rhea" id="RHEA:66693"/>
    </physiologicalReaction>
</comment>
<comment type="similarity">
    <text evidence="4">Belongs to the glycosyltransferase 104 family.</text>
</comment>
<protein>
    <recommendedName>
        <fullName evidence="5">Protein-arginine rhamnosyltransferase</fullName>
    </recommendedName>
    <alternativeName>
        <fullName evidence="6">EF-P arginine rhamnosyltransferase</fullName>
    </alternativeName>
</protein>
<evidence type="ECO:0000256" key="2">
    <source>
        <dbReference type="ARBA" id="ARBA00022679"/>
    </source>
</evidence>
<comment type="function">
    <text evidence="3">Protein-arginine rhamnosyltransferase that catalyzes the transfer of a single rhamnose to elongation factor P (EF-P) on 'Lys-32', a modification required for EF-P-dependent rescue of polyproline stalled ribosomes.</text>
</comment>
<keyword evidence="2" id="KW-0808">Transferase</keyword>
<dbReference type="RefSeq" id="WP_097115183.1">
    <property type="nucleotide sequence ID" value="NZ_CP083931.1"/>
</dbReference>
<keyword evidence="1" id="KW-0328">Glycosyltransferase</keyword>
<dbReference type="Proteomes" id="UP000219669">
    <property type="component" value="Unassembled WGS sequence"/>
</dbReference>
<evidence type="ECO:0000256" key="3">
    <source>
        <dbReference type="ARBA" id="ARBA00024303"/>
    </source>
</evidence>
<evidence type="ECO:0000256" key="5">
    <source>
        <dbReference type="ARBA" id="ARBA00024416"/>
    </source>
</evidence>